<sequence>MTSSVTRRRALAGVASLGVSVPLLAACGGEEAGSAQEPATTPSSPSSPTASSAPATTGSTASASGSAAEGLVAAGDVPVGGGVVLKGPELVVTQPAEGEFKAFSALCTHQGCLVGSVADGAIHCPCHDSRFSAADGSVESGPASSPLAAVAVTVVDGQVQRA</sequence>
<keyword evidence="6" id="KW-0411">Iron-sulfur</keyword>
<accession>A0A5C4VV05</accession>
<feature type="signal peptide" evidence="11">
    <location>
        <begin position="1"/>
        <end position="25"/>
    </location>
</feature>
<feature type="domain" description="Rieske" evidence="12">
    <location>
        <begin position="69"/>
        <end position="161"/>
    </location>
</feature>
<dbReference type="Gene3D" id="2.102.10.10">
    <property type="entry name" value="Rieske [2Fe-2S] iron-sulphur domain"/>
    <property type="match status" value="1"/>
</dbReference>
<evidence type="ECO:0000313" key="13">
    <source>
        <dbReference type="EMBL" id="TNM39611.1"/>
    </source>
</evidence>
<dbReference type="InterPro" id="IPR006311">
    <property type="entry name" value="TAT_signal"/>
</dbReference>
<organism evidence="13 14">
    <name type="scientific">Nocardioides albidus</name>
    <dbReference type="NCBI Taxonomy" id="1517589"/>
    <lineage>
        <taxon>Bacteria</taxon>
        <taxon>Bacillati</taxon>
        <taxon>Actinomycetota</taxon>
        <taxon>Actinomycetes</taxon>
        <taxon>Propionibacteriales</taxon>
        <taxon>Nocardioidaceae</taxon>
        <taxon>Nocardioides</taxon>
    </lineage>
</organism>
<dbReference type="OrthoDB" id="25106at2"/>
<dbReference type="EMBL" id="VDMP01000024">
    <property type="protein sequence ID" value="TNM39611.1"/>
    <property type="molecule type" value="Genomic_DNA"/>
</dbReference>
<evidence type="ECO:0000259" key="12">
    <source>
        <dbReference type="PROSITE" id="PS51296"/>
    </source>
</evidence>
<evidence type="ECO:0000256" key="10">
    <source>
        <dbReference type="SAM" id="MobiDB-lite"/>
    </source>
</evidence>
<dbReference type="FunFam" id="2.102.10.10:FF:000016">
    <property type="entry name" value="Nitrite reductase/ring-hydroxylating ferredoxin subunit"/>
    <property type="match status" value="1"/>
</dbReference>
<evidence type="ECO:0000313" key="14">
    <source>
        <dbReference type="Proteomes" id="UP000313231"/>
    </source>
</evidence>
<dbReference type="SUPFAM" id="SSF50022">
    <property type="entry name" value="ISP domain"/>
    <property type="match status" value="1"/>
</dbReference>
<evidence type="ECO:0000256" key="3">
    <source>
        <dbReference type="ARBA" id="ARBA00022714"/>
    </source>
</evidence>
<dbReference type="PRINTS" id="PR00162">
    <property type="entry name" value="RIESKE"/>
</dbReference>
<dbReference type="InterPro" id="IPR014349">
    <property type="entry name" value="Rieske_Fe-S_prot"/>
</dbReference>
<proteinExistence type="predicted"/>
<dbReference type="CDD" id="cd03467">
    <property type="entry name" value="Rieske"/>
    <property type="match status" value="1"/>
</dbReference>
<dbReference type="AlphaFoldDB" id="A0A5C4VV05"/>
<dbReference type="InterPro" id="IPR017941">
    <property type="entry name" value="Rieske_2Fe-2S"/>
</dbReference>
<dbReference type="InterPro" id="IPR036922">
    <property type="entry name" value="Rieske_2Fe-2S_sf"/>
</dbReference>
<dbReference type="InterPro" id="IPR005805">
    <property type="entry name" value="Rieske_Fe-S_prot_C"/>
</dbReference>
<gene>
    <name evidence="13" type="ORF">FHP29_12090</name>
</gene>
<keyword evidence="14" id="KW-1185">Reference proteome</keyword>
<keyword evidence="3" id="KW-0001">2Fe-2S</keyword>
<dbReference type="PROSITE" id="PS51318">
    <property type="entry name" value="TAT"/>
    <property type="match status" value="1"/>
</dbReference>
<dbReference type="GO" id="GO:0051537">
    <property type="term" value="F:2 iron, 2 sulfur cluster binding"/>
    <property type="evidence" value="ECO:0007669"/>
    <property type="project" value="UniProtKB-KW"/>
</dbReference>
<evidence type="ECO:0000256" key="4">
    <source>
        <dbReference type="ARBA" id="ARBA00022723"/>
    </source>
</evidence>
<dbReference type="Pfam" id="PF00355">
    <property type="entry name" value="Rieske"/>
    <property type="match status" value="1"/>
</dbReference>
<keyword evidence="5" id="KW-0408">Iron</keyword>
<dbReference type="GO" id="GO:0016020">
    <property type="term" value="C:membrane"/>
    <property type="evidence" value="ECO:0007669"/>
    <property type="project" value="InterPro"/>
</dbReference>
<evidence type="ECO:0000256" key="6">
    <source>
        <dbReference type="ARBA" id="ARBA00023014"/>
    </source>
</evidence>
<comment type="caution">
    <text evidence="13">The sequence shown here is derived from an EMBL/GenBank/DDBJ whole genome shotgun (WGS) entry which is preliminary data.</text>
</comment>
<dbReference type="GO" id="GO:0046872">
    <property type="term" value="F:metal ion binding"/>
    <property type="evidence" value="ECO:0007669"/>
    <property type="project" value="UniProtKB-KW"/>
</dbReference>
<comment type="function">
    <text evidence="1">Iron-sulfur subunit of the cytochrome bc1 complex, an essential component of the respiratory electron transport chain required for ATP synthesis. The bc1 complex catalyzes the oxidation of menaquinol and the reduction of cytochrome c in the respiratory chain. The bc1 complex operates through a Q-cycle mechanism that couples electron transfer to generation of the proton gradient that drives ATP synthesis.</text>
</comment>
<evidence type="ECO:0000256" key="5">
    <source>
        <dbReference type="ARBA" id="ARBA00023004"/>
    </source>
</evidence>
<evidence type="ECO:0000256" key="2">
    <source>
        <dbReference type="ARBA" id="ARBA00015816"/>
    </source>
</evidence>
<protein>
    <recommendedName>
        <fullName evidence="2">Cytochrome bc1 complex Rieske iron-sulfur subunit</fullName>
    </recommendedName>
    <alternativeName>
        <fullName evidence="8">Cytochrome bc1 reductase complex subunit QcrA</fullName>
    </alternativeName>
</protein>
<dbReference type="GO" id="GO:0016705">
    <property type="term" value="F:oxidoreductase activity, acting on paired donors, with incorporation or reduction of molecular oxygen"/>
    <property type="evidence" value="ECO:0007669"/>
    <property type="project" value="UniProtKB-ARBA"/>
</dbReference>
<keyword evidence="4" id="KW-0479">Metal-binding</keyword>
<dbReference type="GO" id="GO:0004497">
    <property type="term" value="F:monooxygenase activity"/>
    <property type="evidence" value="ECO:0007669"/>
    <property type="project" value="UniProtKB-ARBA"/>
</dbReference>
<dbReference type="Proteomes" id="UP000313231">
    <property type="component" value="Unassembled WGS sequence"/>
</dbReference>
<comment type="cofactor">
    <cofactor evidence="9">
        <name>[2Fe-2S] cluster</name>
        <dbReference type="ChEBI" id="CHEBI:190135"/>
    </cofactor>
</comment>
<evidence type="ECO:0000256" key="9">
    <source>
        <dbReference type="ARBA" id="ARBA00034078"/>
    </source>
</evidence>
<reference evidence="13 14" key="1">
    <citation type="journal article" date="2016" name="Int. J. Syst. Evol. Microbiol.">
        <title>Nocardioides albidus sp. nov., an actinobacterium isolated from garden soil.</title>
        <authorList>
            <person name="Singh H."/>
            <person name="Du J."/>
            <person name="Trinh H."/>
            <person name="Won K."/>
            <person name="Yang J.E."/>
            <person name="Yin C."/>
            <person name="Kook M."/>
            <person name="Yi T.H."/>
        </authorList>
    </citation>
    <scope>NUCLEOTIDE SEQUENCE [LARGE SCALE GENOMIC DNA]</scope>
    <source>
        <strain evidence="13 14">CCTCC AB 2015297</strain>
    </source>
</reference>
<feature type="compositionally biased region" description="Low complexity" evidence="10">
    <location>
        <begin position="38"/>
        <end position="67"/>
    </location>
</feature>
<evidence type="ECO:0000256" key="8">
    <source>
        <dbReference type="ARBA" id="ARBA00029586"/>
    </source>
</evidence>
<evidence type="ECO:0000256" key="1">
    <source>
        <dbReference type="ARBA" id="ARBA00002494"/>
    </source>
</evidence>
<keyword evidence="11" id="KW-0732">Signal</keyword>
<evidence type="ECO:0000256" key="7">
    <source>
        <dbReference type="ARBA" id="ARBA00023157"/>
    </source>
</evidence>
<evidence type="ECO:0000256" key="11">
    <source>
        <dbReference type="SAM" id="SignalP"/>
    </source>
</evidence>
<dbReference type="PROSITE" id="PS51257">
    <property type="entry name" value="PROKAR_LIPOPROTEIN"/>
    <property type="match status" value="1"/>
</dbReference>
<dbReference type="PANTHER" id="PTHR10134">
    <property type="entry name" value="CYTOCHROME B-C1 COMPLEX SUBUNIT RIESKE, MITOCHONDRIAL"/>
    <property type="match status" value="1"/>
</dbReference>
<feature type="region of interest" description="Disordered" evidence="10">
    <location>
        <begin position="30"/>
        <end position="67"/>
    </location>
</feature>
<keyword evidence="7" id="KW-1015">Disulfide bond</keyword>
<feature type="chain" id="PRO_5023116290" description="Cytochrome bc1 complex Rieske iron-sulfur subunit" evidence="11">
    <location>
        <begin position="26"/>
        <end position="162"/>
    </location>
</feature>
<dbReference type="RefSeq" id="WP_139623102.1">
    <property type="nucleotide sequence ID" value="NZ_VDMP01000024.1"/>
</dbReference>
<dbReference type="PROSITE" id="PS51296">
    <property type="entry name" value="RIESKE"/>
    <property type="match status" value="1"/>
</dbReference>
<name>A0A5C4VV05_9ACTN</name>